<dbReference type="NCBIfam" id="TIGR04056">
    <property type="entry name" value="OMP_RagA_SusC"/>
    <property type="match status" value="1"/>
</dbReference>
<feature type="signal peptide" evidence="10">
    <location>
        <begin position="1"/>
        <end position="25"/>
    </location>
</feature>
<keyword evidence="14" id="KW-1185">Reference proteome</keyword>
<keyword evidence="5 9" id="KW-0798">TonB box</keyword>
<dbReference type="Pfam" id="PF13715">
    <property type="entry name" value="CarbopepD_reg_2"/>
    <property type="match status" value="1"/>
</dbReference>
<evidence type="ECO:0000313" key="13">
    <source>
        <dbReference type="EMBL" id="QNP52172.1"/>
    </source>
</evidence>
<dbReference type="InterPro" id="IPR036942">
    <property type="entry name" value="Beta-barrel_TonB_sf"/>
</dbReference>
<evidence type="ECO:0000313" key="14">
    <source>
        <dbReference type="Proteomes" id="UP000516093"/>
    </source>
</evidence>
<keyword evidence="3 8" id="KW-1134">Transmembrane beta strand</keyword>
<evidence type="ECO:0000256" key="4">
    <source>
        <dbReference type="ARBA" id="ARBA00022692"/>
    </source>
</evidence>
<accession>A0A7H0GV56</accession>
<dbReference type="Gene3D" id="2.60.40.1120">
    <property type="entry name" value="Carboxypeptidase-like, regulatory domain"/>
    <property type="match status" value="1"/>
</dbReference>
<keyword evidence="6 8" id="KW-0472">Membrane</keyword>
<dbReference type="AlphaFoldDB" id="A0A7H0GV56"/>
<dbReference type="Pfam" id="PF07715">
    <property type="entry name" value="Plug"/>
    <property type="match status" value="1"/>
</dbReference>
<evidence type="ECO:0000256" key="9">
    <source>
        <dbReference type="RuleBase" id="RU003357"/>
    </source>
</evidence>
<keyword evidence="7 8" id="KW-0998">Cell outer membrane</keyword>
<evidence type="ECO:0000256" key="6">
    <source>
        <dbReference type="ARBA" id="ARBA00023136"/>
    </source>
</evidence>
<reference evidence="13 14" key="1">
    <citation type="submission" date="2020-08" db="EMBL/GenBank/DDBJ databases">
        <title>Genome sequence of Hymenobacter qilianensis JCM 19763T.</title>
        <authorList>
            <person name="Hyun D.-W."/>
            <person name="Bae J.-W."/>
        </authorList>
    </citation>
    <scope>NUCLEOTIDE SEQUENCE [LARGE SCALE GENOMIC DNA]</scope>
    <source>
        <strain evidence="13 14">JCM 19763</strain>
    </source>
</reference>
<dbReference type="EMBL" id="CP060784">
    <property type="protein sequence ID" value="QNP52172.1"/>
    <property type="molecule type" value="Genomic_DNA"/>
</dbReference>
<dbReference type="FunFam" id="2.170.130.10:FF:000008">
    <property type="entry name" value="SusC/RagA family TonB-linked outer membrane protein"/>
    <property type="match status" value="1"/>
</dbReference>
<evidence type="ECO:0000256" key="2">
    <source>
        <dbReference type="ARBA" id="ARBA00022448"/>
    </source>
</evidence>
<dbReference type="GO" id="GO:0009279">
    <property type="term" value="C:cell outer membrane"/>
    <property type="evidence" value="ECO:0007669"/>
    <property type="project" value="UniProtKB-SubCell"/>
</dbReference>
<dbReference type="PROSITE" id="PS52016">
    <property type="entry name" value="TONB_DEPENDENT_REC_3"/>
    <property type="match status" value="1"/>
</dbReference>
<dbReference type="InterPro" id="IPR000531">
    <property type="entry name" value="Beta-barrel_TonB"/>
</dbReference>
<dbReference type="SUPFAM" id="SSF56935">
    <property type="entry name" value="Porins"/>
    <property type="match status" value="1"/>
</dbReference>
<dbReference type="SUPFAM" id="SSF49464">
    <property type="entry name" value="Carboxypeptidase regulatory domain-like"/>
    <property type="match status" value="1"/>
</dbReference>
<evidence type="ECO:0000256" key="1">
    <source>
        <dbReference type="ARBA" id="ARBA00004571"/>
    </source>
</evidence>
<proteinExistence type="inferred from homology"/>
<evidence type="ECO:0000256" key="5">
    <source>
        <dbReference type="ARBA" id="ARBA00023077"/>
    </source>
</evidence>
<dbReference type="Proteomes" id="UP000516093">
    <property type="component" value="Chromosome"/>
</dbReference>
<dbReference type="KEGG" id="hqi:H9L05_20225"/>
<feature type="chain" id="PRO_5028945493" evidence="10">
    <location>
        <begin position="26"/>
        <end position="996"/>
    </location>
</feature>
<evidence type="ECO:0000256" key="7">
    <source>
        <dbReference type="ARBA" id="ARBA00023237"/>
    </source>
</evidence>
<dbReference type="InterPro" id="IPR008969">
    <property type="entry name" value="CarboxyPept-like_regulatory"/>
</dbReference>
<keyword evidence="10" id="KW-0732">Signal</keyword>
<feature type="domain" description="TonB-dependent receptor-like beta-barrel" evidence="11">
    <location>
        <begin position="396"/>
        <end position="823"/>
    </location>
</feature>
<dbReference type="InterPro" id="IPR023996">
    <property type="entry name" value="TonB-dep_OMP_SusC/RagA"/>
</dbReference>
<dbReference type="NCBIfam" id="TIGR04057">
    <property type="entry name" value="SusC_RagA_signa"/>
    <property type="match status" value="1"/>
</dbReference>
<dbReference type="RefSeq" id="WP_187732431.1">
    <property type="nucleotide sequence ID" value="NZ_BMFN01000002.1"/>
</dbReference>
<evidence type="ECO:0000256" key="8">
    <source>
        <dbReference type="PROSITE-ProRule" id="PRU01360"/>
    </source>
</evidence>
<name>A0A7H0GV56_9BACT</name>
<protein>
    <submittedName>
        <fullName evidence="13">SusC/RagA family TonB-linked outer membrane protein</fullName>
    </submittedName>
</protein>
<feature type="domain" description="TonB-dependent receptor plug" evidence="12">
    <location>
        <begin position="124"/>
        <end position="239"/>
    </location>
</feature>
<gene>
    <name evidence="13" type="ORF">H9L05_20225</name>
</gene>
<comment type="subcellular location">
    <subcellularLocation>
        <location evidence="1 8">Cell outer membrane</location>
        <topology evidence="1 8">Multi-pass membrane protein</topology>
    </subcellularLocation>
</comment>
<dbReference type="InterPro" id="IPR037066">
    <property type="entry name" value="Plug_dom_sf"/>
</dbReference>
<sequence length="996" mass="108705">MKHPYLAKLLFLLLFICAGFTGAFAQTGSVSGRVLDEQSQGLPGVTVLIEGTSLGNSTNADGTFSIQNVPAGQQTLVVSFIGYTTKRLPVAVTAGQNTEVNATLGENTTLLNEAVVVGYGTQRRQDVTGSVATVDSKDFVQGQITNPEQLINGKVAGVQITSGGGAPGSATSIRIRGGASLNATNEPLIIIDGVPIDGNSISGAASPLSTINPNDIETYTVLKDASATAIYGSRASNGVIIITTKKGLQGEKLAVAFSSQFSIAKKYNEVDVLSADQFRAVVDQRGNEAQKAQVGAASTNWQDVIFQTASTTDNNISLTGALGKLPFRVSAGYLNQDGILRTSNLERFTGSISLTPVLLKDNLRLTLNAKGSRANSFFADEGAIGAAINFDPTKPVTGDNFGGYYEWTQANGNPLALATRNPLGLLELRRDEATVDRFIGNVQFDYRLPFLTDLRAVLNLGTDRSSSVGTRFVPAIAARSFTRGGENNQYAQDRYNKLLDFYLNYVKSIGGSRLDLTGGYSYQDFIREEPRFDDLREDRTVFSPAAFPFPFKTQNTLVSFFGRAVYNLKDRYTATATLRSDGTSRFAPGKQFGYFPAVGLAWSIKDETFLKGVDKITQLKLRAGYGITGQQDLETAVGNYPFLARYTVGDLNTQYQFGYNADGTPRYISTQRPEGYNKDLKWEETTTYNAGLDYGILDDRISGSIDVYKRETKDLLAVVALPAGSNLINEFARNIGTLENRGIEVALNVVPVRSENFNWSVNFNAAYNDNEITSLSDVTDPNFTGYLVGDISGGTGNRIQINSVGYPANSFYVYKQVYGPEGNPLEGVYADLNGDGQVTELDKYRYKSSNPKTTLGLSSNVSYQKFNLSFTMRSYLDNYVYNNVYADRGTYRGLFDPNNFLGNVSTNALETNFANNQFFSDYYVENASFVRMDNITVGYNGGQLFNEKLNFGLTFAVQNVFVISDYRGLDPEIFSGIDRNFYPRPRTFTVGLNLGF</sequence>
<keyword evidence="4 8" id="KW-0812">Transmembrane</keyword>
<dbReference type="Gene3D" id="2.40.170.20">
    <property type="entry name" value="TonB-dependent receptor, beta-barrel domain"/>
    <property type="match status" value="1"/>
</dbReference>
<evidence type="ECO:0000256" key="10">
    <source>
        <dbReference type="SAM" id="SignalP"/>
    </source>
</evidence>
<dbReference type="Gene3D" id="2.170.130.10">
    <property type="entry name" value="TonB-dependent receptor, plug domain"/>
    <property type="match status" value="1"/>
</dbReference>
<evidence type="ECO:0000259" key="12">
    <source>
        <dbReference type="Pfam" id="PF07715"/>
    </source>
</evidence>
<dbReference type="InterPro" id="IPR039426">
    <property type="entry name" value="TonB-dep_rcpt-like"/>
</dbReference>
<comment type="similarity">
    <text evidence="8 9">Belongs to the TonB-dependent receptor family.</text>
</comment>
<evidence type="ECO:0000259" key="11">
    <source>
        <dbReference type="Pfam" id="PF00593"/>
    </source>
</evidence>
<keyword evidence="2 8" id="KW-0813">Transport</keyword>
<dbReference type="Pfam" id="PF00593">
    <property type="entry name" value="TonB_dep_Rec_b-barrel"/>
    <property type="match status" value="1"/>
</dbReference>
<evidence type="ECO:0000256" key="3">
    <source>
        <dbReference type="ARBA" id="ARBA00022452"/>
    </source>
</evidence>
<dbReference type="InterPro" id="IPR012910">
    <property type="entry name" value="Plug_dom"/>
</dbReference>
<dbReference type="InterPro" id="IPR023997">
    <property type="entry name" value="TonB-dep_OMP_SusC/RagA_CS"/>
</dbReference>
<organism evidence="13 14">
    <name type="scientific">Hymenobacter qilianensis</name>
    <dbReference type="NCBI Taxonomy" id="1385715"/>
    <lineage>
        <taxon>Bacteria</taxon>
        <taxon>Pseudomonadati</taxon>
        <taxon>Bacteroidota</taxon>
        <taxon>Cytophagia</taxon>
        <taxon>Cytophagales</taxon>
        <taxon>Hymenobacteraceae</taxon>
        <taxon>Hymenobacter</taxon>
    </lineage>
</organism>